<keyword evidence="1" id="KW-0732">Signal</keyword>
<name>A0ABX2A6Z9_9MICO</name>
<feature type="signal peptide" evidence="1">
    <location>
        <begin position="1"/>
        <end position="35"/>
    </location>
</feature>
<dbReference type="RefSeq" id="WP_171783597.1">
    <property type="nucleotide sequence ID" value="NZ_BAAAML010000006.1"/>
</dbReference>
<evidence type="ECO:0000313" key="3">
    <source>
        <dbReference type="EMBL" id="NOV97381.1"/>
    </source>
</evidence>
<dbReference type="Pfam" id="PF08666">
    <property type="entry name" value="SAF"/>
    <property type="match status" value="1"/>
</dbReference>
<dbReference type="Proteomes" id="UP000757540">
    <property type="component" value="Unassembled WGS sequence"/>
</dbReference>
<proteinExistence type="predicted"/>
<keyword evidence="4" id="KW-1185">Reference proteome</keyword>
<dbReference type="Gene3D" id="3.90.1210.10">
    <property type="entry name" value="Antifreeze-like/N-acetylneuraminic acid synthase C-terminal domain"/>
    <property type="match status" value="1"/>
</dbReference>
<sequence length="217" mass="21648">MHPTSRTRLARHARTLLWRCRFVVAALCCGLAAGAIVQAVRPEPPATREVVVTARALSPGTTLRPGDLDTLTVAAELAPPDVLTDTDDAVGRSPAVALPAGVPLHDGLVAGGGVAAQAPDGTVVVGVRLTESAWLRPGDRVDLLATEDDADPLARRALVLPGLEPDDAGAGTAGLLGGASPAAGRDAAVTLVAVDPGEAAAVSAAAEWGAVAAVLVP</sequence>
<reference evidence="3 4" key="1">
    <citation type="submission" date="2020-05" db="EMBL/GenBank/DDBJ databases">
        <title>Genomic Encyclopedia of Type Strains, Phase III (KMG-III): the genomes of soil and plant-associated and newly described type strains.</title>
        <authorList>
            <person name="Whitman W."/>
        </authorList>
    </citation>
    <scope>NUCLEOTIDE SEQUENCE [LARGE SCALE GENOMIC DNA]</scope>
    <source>
        <strain evidence="3 4">KCTC 19046</strain>
    </source>
</reference>
<accession>A0ABX2A6Z9</accession>
<comment type="caution">
    <text evidence="3">The sequence shown here is derived from an EMBL/GenBank/DDBJ whole genome shotgun (WGS) entry which is preliminary data.</text>
</comment>
<organism evidence="3 4">
    <name type="scientific">Isoptericola halotolerans</name>
    <dbReference type="NCBI Taxonomy" id="300560"/>
    <lineage>
        <taxon>Bacteria</taxon>
        <taxon>Bacillati</taxon>
        <taxon>Actinomycetota</taxon>
        <taxon>Actinomycetes</taxon>
        <taxon>Micrococcales</taxon>
        <taxon>Promicromonosporaceae</taxon>
        <taxon>Isoptericola</taxon>
    </lineage>
</organism>
<feature type="domain" description="SAF" evidence="2">
    <location>
        <begin position="48"/>
        <end position="110"/>
    </location>
</feature>
<evidence type="ECO:0000259" key="2">
    <source>
        <dbReference type="SMART" id="SM00858"/>
    </source>
</evidence>
<dbReference type="CDD" id="cd11614">
    <property type="entry name" value="SAF_CpaB_FlgA_like"/>
    <property type="match status" value="1"/>
</dbReference>
<gene>
    <name evidence="3" type="ORF">HDG69_001956</name>
</gene>
<protein>
    <submittedName>
        <fullName evidence="3">Flp pilus assembly protein CpaB</fullName>
    </submittedName>
</protein>
<evidence type="ECO:0000256" key="1">
    <source>
        <dbReference type="SAM" id="SignalP"/>
    </source>
</evidence>
<dbReference type="InterPro" id="IPR013974">
    <property type="entry name" value="SAF"/>
</dbReference>
<dbReference type="EMBL" id="JABEZU010000002">
    <property type="protein sequence ID" value="NOV97381.1"/>
    <property type="molecule type" value="Genomic_DNA"/>
</dbReference>
<dbReference type="SMART" id="SM00858">
    <property type="entry name" value="SAF"/>
    <property type="match status" value="1"/>
</dbReference>
<evidence type="ECO:0000313" key="4">
    <source>
        <dbReference type="Proteomes" id="UP000757540"/>
    </source>
</evidence>
<feature type="chain" id="PRO_5046403914" evidence="1">
    <location>
        <begin position="36"/>
        <end position="217"/>
    </location>
</feature>